<dbReference type="EMBL" id="AWUE01018987">
    <property type="protein sequence ID" value="OMO77210.1"/>
    <property type="molecule type" value="Genomic_DNA"/>
</dbReference>
<dbReference type="Proteomes" id="UP000187203">
    <property type="component" value="Unassembled WGS sequence"/>
</dbReference>
<accession>A0A1R3I3Q0</accession>
<feature type="domain" description="Putative plant transposon protein" evidence="1">
    <location>
        <begin position="91"/>
        <end position="248"/>
    </location>
</feature>
<comment type="caution">
    <text evidence="2">The sequence shown here is derived from an EMBL/GenBank/DDBJ whole genome shotgun (WGS) entry which is preliminary data.</text>
</comment>
<protein>
    <recommendedName>
        <fullName evidence="1">Putative plant transposon protein domain-containing protein</fullName>
    </recommendedName>
</protein>
<name>A0A1R3I3Q0_9ROSI</name>
<dbReference type="Pfam" id="PF20167">
    <property type="entry name" value="Transposase_32"/>
    <property type="match status" value="1"/>
</dbReference>
<dbReference type="InterPro" id="IPR046796">
    <property type="entry name" value="Transposase_32_dom"/>
</dbReference>
<keyword evidence="3" id="KW-1185">Reference proteome</keyword>
<sequence>MDKGKKDLKEVYQKKKTVKKSEKLKTIEEEIDVDLKKAVGDFAKSRTEKYLTESPSVMIPANHFRNIAHKIRYDDVDKFTLKPARTFNWEMSESAVKEFYTGIQTDNTGNDLNVHFCGNEVIITALTLGQALNIEWIKGDVEPPEDFNVNEAWKKLNYNDEVFPTLKTERRVVKEDVKLTFLFIRNNIWFDQSEEDYISEREVWLLSCIWNGIRVNLSQIIINEMKRVADMEACEPSLICGFGHIITTLGVRLRTKYNEHKDLQESCYTLTSPSPQQPDNSNFEIMKMLLGIKDNIREISRS</sequence>
<organism evidence="2 3">
    <name type="scientific">Corchorus olitorius</name>
    <dbReference type="NCBI Taxonomy" id="93759"/>
    <lineage>
        <taxon>Eukaryota</taxon>
        <taxon>Viridiplantae</taxon>
        <taxon>Streptophyta</taxon>
        <taxon>Embryophyta</taxon>
        <taxon>Tracheophyta</taxon>
        <taxon>Spermatophyta</taxon>
        <taxon>Magnoliopsida</taxon>
        <taxon>eudicotyledons</taxon>
        <taxon>Gunneridae</taxon>
        <taxon>Pentapetalae</taxon>
        <taxon>rosids</taxon>
        <taxon>malvids</taxon>
        <taxon>Malvales</taxon>
        <taxon>Malvaceae</taxon>
        <taxon>Grewioideae</taxon>
        <taxon>Apeibeae</taxon>
        <taxon>Corchorus</taxon>
    </lineage>
</organism>
<evidence type="ECO:0000313" key="2">
    <source>
        <dbReference type="EMBL" id="OMO77210.1"/>
    </source>
</evidence>
<evidence type="ECO:0000259" key="1">
    <source>
        <dbReference type="Pfam" id="PF20167"/>
    </source>
</evidence>
<dbReference type="AlphaFoldDB" id="A0A1R3I3Q0"/>
<gene>
    <name evidence="2" type="ORF">COLO4_25276</name>
</gene>
<reference evidence="3" key="1">
    <citation type="submission" date="2013-09" db="EMBL/GenBank/DDBJ databases">
        <title>Corchorus olitorius genome sequencing.</title>
        <authorList>
            <person name="Alam M."/>
            <person name="Haque M.S."/>
            <person name="Islam M.S."/>
            <person name="Emdad E.M."/>
            <person name="Islam M.M."/>
            <person name="Ahmed B."/>
            <person name="Halim A."/>
            <person name="Hossen Q.M.M."/>
            <person name="Hossain M.Z."/>
            <person name="Ahmed R."/>
            <person name="Khan M.M."/>
            <person name="Islam R."/>
            <person name="Rashid M.M."/>
            <person name="Khan S.A."/>
            <person name="Rahman M.S."/>
            <person name="Alam M."/>
            <person name="Yahiya A.S."/>
            <person name="Khan M.S."/>
            <person name="Azam M.S."/>
            <person name="Haque T."/>
            <person name="Lashkar M.Z.H."/>
            <person name="Akhand A.I."/>
            <person name="Morshed G."/>
            <person name="Roy S."/>
            <person name="Uddin K.S."/>
            <person name="Rabeya T."/>
            <person name="Hossain A.S."/>
            <person name="Chowdhury A."/>
            <person name="Snigdha A.R."/>
            <person name="Mortoza M.S."/>
            <person name="Matin S.A."/>
            <person name="Hoque S.M.E."/>
            <person name="Islam M.K."/>
            <person name="Roy D.K."/>
            <person name="Haider R."/>
            <person name="Moosa M.M."/>
            <person name="Elias S.M."/>
            <person name="Hasan A.M."/>
            <person name="Jahan S."/>
            <person name="Shafiuddin M."/>
            <person name="Mahmood N."/>
            <person name="Shommy N.S."/>
        </authorList>
    </citation>
    <scope>NUCLEOTIDE SEQUENCE [LARGE SCALE GENOMIC DNA]</scope>
    <source>
        <strain evidence="3">cv. O-4</strain>
    </source>
</reference>
<evidence type="ECO:0000313" key="3">
    <source>
        <dbReference type="Proteomes" id="UP000187203"/>
    </source>
</evidence>
<proteinExistence type="predicted"/>